<dbReference type="Gene3D" id="2.60.120.650">
    <property type="entry name" value="Cupin"/>
    <property type="match status" value="1"/>
</dbReference>
<proteinExistence type="inferred from homology"/>
<comment type="catalytic activity">
    <reaction evidence="6">
        <text>L-lysyl-[protein] + 2-oxoglutarate + O2 = 4-hydroxy-L-lysyl-[protein] + succinate + CO2</text>
        <dbReference type="Rhea" id="RHEA:57156"/>
        <dbReference type="Rhea" id="RHEA-COMP:9752"/>
        <dbReference type="Rhea" id="RHEA-COMP:15084"/>
        <dbReference type="ChEBI" id="CHEBI:15379"/>
        <dbReference type="ChEBI" id="CHEBI:16526"/>
        <dbReference type="ChEBI" id="CHEBI:16810"/>
        <dbReference type="ChEBI" id="CHEBI:29969"/>
        <dbReference type="ChEBI" id="CHEBI:30031"/>
        <dbReference type="ChEBI" id="CHEBI:141495"/>
    </reaction>
</comment>
<evidence type="ECO:0000256" key="6">
    <source>
        <dbReference type="ARBA" id="ARBA00047762"/>
    </source>
</evidence>
<name>A0A8I3WCQ2_CALJA</name>
<evidence type="ECO:0000256" key="4">
    <source>
        <dbReference type="ARBA" id="ARBA00023004"/>
    </source>
</evidence>
<dbReference type="PANTHER" id="PTHR12480">
    <property type="entry name" value="ARGININE DEMETHYLASE AND LYSYL-HYDROXYLASE JMJD"/>
    <property type="match status" value="1"/>
</dbReference>
<organism evidence="14 15">
    <name type="scientific">Callithrix jacchus</name>
    <name type="common">White-tufted-ear marmoset</name>
    <name type="synonym">Simia Jacchus</name>
    <dbReference type="NCBI Taxonomy" id="9483"/>
    <lineage>
        <taxon>Eukaryota</taxon>
        <taxon>Metazoa</taxon>
        <taxon>Chordata</taxon>
        <taxon>Craniata</taxon>
        <taxon>Vertebrata</taxon>
        <taxon>Euteleostomi</taxon>
        <taxon>Mammalia</taxon>
        <taxon>Eutheria</taxon>
        <taxon>Euarchontoglires</taxon>
        <taxon>Primates</taxon>
        <taxon>Haplorrhini</taxon>
        <taxon>Platyrrhini</taxon>
        <taxon>Cebidae</taxon>
        <taxon>Callitrichinae</taxon>
        <taxon>Callithrix</taxon>
        <taxon>Callithrix</taxon>
    </lineage>
</organism>
<keyword evidence="4" id="KW-0408">Iron</keyword>
<dbReference type="AlphaFoldDB" id="A0A8I3WCQ2"/>
<gene>
    <name evidence="14" type="primary">JMJD4</name>
</gene>
<comment type="cofactor">
    <cofactor evidence="1">
        <name>Fe(2+)</name>
        <dbReference type="ChEBI" id="CHEBI:29033"/>
    </cofactor>
</comment>
<reference evidence="14" key="3">
    <citation type="submission" date="2025-09" db="UniProtKB">
        <authorList>
            <consortium name="Ensembl"/>
        </authorList>
    </citation>
    <scope>IDENTIFICATION</scope>
</reference>
<dbReference type="GO" id="GO:0045905">
    <property type="term" value="P:positive regulation of translational termination"/>
    <property type="evidence" value="ECO:0007669"/>
    <property type="project" value="TreeGrafter"/>
</dbReference>
<dbReference type="InterPro" id="IPR050910">
    <property type="entry name" value="JMJD6_ArgDemeth/LysHydrox"/>
</dbReference>
<comment type="similarity">
    <text evidence="5">Belongs to the JMJD6 family.</text>
</comment>
<sequence length="695" mass="75939">MIPPSSPGPHYPHPLQVPSSPPGPHCPHPLQVPPSSPSPHRPLQDPTISARSHHPRAPLDLPLGPTVPSGFHHPQAPPHRRTPAPRTASVPAPLPALPAYPAPHQRCGKEGSGCVSHSARTETRADTSAWAGPPTGQCRRSPEGRQTCPRADPRRRGEPCAGAGRACGAGAPGAGRAETQRLALSGSEACPYPFCSGGSEEGVLRPQPGRMDRETRALADRHFRGLGGGVAGVGRAPDRVAFVSDPGAFSYADFVRGFLLPNLPCVFSRAFTQGWGSRRRWVTPAGRPDFDHLLRTYGGAADADPGQGGAAGGTRAREVPAQRGAPGRVRGPGAWRLESSSADGLECGRGPGKWHGPCLTFISGDVVVPVANCGVQEYNSNPKEHMPLRDYITYWKEYIRGGYSSPRGCLYLKDWHLCRDFPAAAEDAFTLPVYFSSDWLNEFWDALEVDDYRFVYAGPAGSWSPFHADIFRSFSWSVNICGRKKWFLFPPGQEETLRDRHGSLPYDVTSPALCDTHLYPQGRLACPPLEVTQEAGEMLFVPSGWHHQVHNLDDTISINHNWVNGFNLASMWCFLQQELRAVQEEVSEWRDSMPDWHHHCQVIMRSCSGINFAEFYHFLKVIAEKRLLILGEAAARDDAGLSFEQAAFDAGRLTDVLASLVAHPDFQRVDTSMFSPQPKELLQQLRKAVAATSAP</sequence>
<keyword evidence="3" id="KW-0560">Oxidoreductase</keyword>
<dbReference type="InterPro" id="IPR003347">
    <property type="entry name" value="JmjC_dom"/>
</dbReference>
<dbReference type="FunFam" id="2.60.120.650:FF:000030">
    <property type="entry name" value="JmjC domain-containing protein 4"/>
    <property type="match status" value="1"/>
</dbReference>
<evidence type="ECO:0000256" key="12">
    <source>
        <dbReference type="SAM" id="MobiDB-lite"/>
    </source>
</evidence>
<dbReference type="GO" id="GO:0005634">
    <property type="term" value="C:nucleus"/>
    <property type="evidence" value="ECO:0007669"/>
    <property type="project" value="TreeGrafter"/>
</dbReference>
<feature type="region of interest" description="Disordered" evidence="12">
    <location>
        <begin position="121"/>
        <end position="172"/>
    </location>
</feature>
<evidence type="ECO:0000256" key="2">
    <source>
        <dbReference type="ARBA" id="ARBA00022723"/>
    </source>
</evidence>
<dbReference type="GO" id="GO:0005737">
    <property type="term" value="C:cytoplasm"/>
    <property type="evidence" value="ECO:0007669"/>
    <property type="project" value="TreeGrafter"/>
</dbReference>
<feature type="domain" description="JmjC" evidence="13">
    <location>
        <begin position="420"/>
        <end position="579"/>
    </location>
</feature>
<evidence type="ECO:0000256" key="9">
    <source>
        <dbReference type="ARBA" id="ARBA00078704"/>
    </source>
</evidence>
<reference evidence="14 15" key="1">
    <citation type="submission" date="2009-03" db="EMBL/GenBank/DDBJ databases">
        <authorList>
            <person name="Warren W."/>
            <person name="Ye L."/>
            <person name="Minx P."/>
            <person name="Worley K."/>
            <person name="Gibbs R."/>
            <person name="Wilson R.K."/>
        </authorList>
    </citation>
    <scope>NUCLEOTIDE SEQUENCE [LARGE SCALE GENOMIC DNA]</scope>
</reference>
<evidence type="ECO:0000256" key="10">
    <source>
        <dbReference type="ARBA" id="ARBA00080747"/>
    </source>
</evidence>
<evidence type="ECO:0000256" key="5">
    <source>
        <dbReference type="ARBA" id="ARBA00038068"/>
    </source>
</evidence>
<dbReference type="GO" id="GO:0043565">
    <property type="term" value="F:sequence-specific DNA binding"/>
    <property type="evidence" value="ECO:0007669"/>
    <property type="project" value="TreeGrafter"/>
</dbReference>
<evidence type="ECO:0000313" key="15">
    <source>
        <dbReference type="Proteomes" id="UP000008225"/>
    </source>
</evidence>
<dbReference type="PROSITE" id="PS51184">
    <property type="entry name" value="JMJC"/>
    <property type="match status" value="1"/>
</dbReference>
<evidence type="ECO:0000256" key="3">
    <source>
        <dbReference type="ARBA" id="ARBA00023002"/>
    </source>
</evidence>
<dbReference type="GO" id="GO:0046872">
    <property type="term" value="F:metal ion binding"/>
    <property type="evidence" value="ECO:0007669"/>
    <property type="project" value="UniProtKB-KW"/>
</dbReference>
<evidence type="ECO:0000256" key="7">
    <source>
        <dbReference type="ARBA" id="ARBA00064352"/>
    </source>
</evidence>
<evidence type="ECO:0000256" key="1">
    <source>
        <dbReference type="ARBA" id="ARBA00001954"/>
    </source>
</evidence>
<accession>A0A8I3WCQ2</accession>
<dbReference type="GO" id="GO:0140096">
    <property type="term" value="F:catalytic activity, acting on a protein"/>
    <property type="evidence" value="ECO:0007669"/>
    <property type="project" value="UniProtKB-ARBA"/>
</dbReference>
<reference evidence="14" key="2">
    <citation type="submission" date="2025-08" db="UniProtKB">
        <authorList>
            <consortium name="Ensembl"/>
        </authorList>
    </citation>
    <scope>IDENTIFICATION</scope>
</reference>
<dbReference type="SMART" id="SM00558">
    <property type="entry name" value="JmjC"/>
    <property type="match status" value="1"/>
</dbReference>
<dbReference type="SUPFAM" id="SSF51197">
    <property type="entry name" value="Clavaminate synthase-like"/>
    <property type="match status" value="1"/>
</dbReference>
<feature type="region of interest" description="Disordered" evidence="12">
    <location>
        <begin position="1"/>
        <end position="95"/>
    </location>
</feature>
<evidence type="ECO:0000313" key="14">
    <source>
        <dbReference type="Ensembl" id="ENSCJAP00000083000.1"/>
    </source>
</evidence>
<dbReference type="InterPro" id="IPR041667">
    <property type="entry name" value="Cupin_8"/>
</dbReference>
<feature type="compositionally biased region" description="Pro residues" evidence="12">
    <location>
        <begin position="1"/>
        <end position="12"/>
    </location>
</feature>
<evidence type="ECO:0000256" key="11">
    <source>
        <dbReference type="ARBA" id="ARBA00082904"/>
    </source>
</evidence>
<feature type="region of interest" description="Disordered" evidence="12">
    <location>
        <begin position="301"/>
        <end position="333"/>
    </location>
</feature>
<evidence type="ECO:0000256" key="8">
    <source>
        <dbReference type="ARBA" id="ARBA00067203"/>
    </source>
</evidence>
<protein>
    <recommendedName>
        <fullName evidence="8">2-oxoglutarate and iron-dependent oxygenase JMJD4</fullName>
    </recommendedName>
    <alternativeName>
        <fullName evidence="9">JmjC domain-containing protein 4</fullName>
    </alternativeName>
    <alternativeName>
        <fullName evidence="11">Jumonji domain-containing protein 4</fullName>
    </alternativeName>
    <alternativeName>
        <fullName evidence="10">Lysyl-hydroxylase JMJD4</fullName>
    </alternativeName>
</protein>
<keyword evidence="15" id="KW-1185">Reference proteome</keyword>
<feature type="compositionally biased region" description="Pro residues" evidence="12">
    <location>
        <begin position="19"/>
        <end position="40"/>
    </location>
</feature>
<dbReference type="GeneTree" id="ENSGT00940000159380"/>
<comment type="subunit">
    <text evidence="7">Interacts with ETF1. Interacts with the ETF1-GSPT1 complex.</text>
</comment>
<dbReference type="GO" id="GO:0016706">
    <property type="term" value="F:2-oxoglutarate-dependent dioxygenase activity"/>
    <property type="evidence" value="ECO:0007669"/>
    <property type="project" value="UniProtKB-ARBA"/>
</dbReference>
<evidence type="ECO:0000259" key="13">
    <source>
        <dbReference type="PROSITE" id="PS51184"/>
    </source>
</evidence>
<keyword evidence="2" id="KW-0479">Metal-binding</keyword>
<dbReference type="Pfam" id="PF13621">
    <property type="entry name" value="Cupin_8"/>
    <property type="match status" value="1"/>
</dbReference>
<dbReference type="Proteomes" id="UP000008225">
    <property type="component" value="Chromosome 19"/>
</dbReference>
<dbReference type="PANTHER" id="PTHR12480:SF6">
    <property type="entry name" value="2-OXOGLUTARATE AND IRON-DEPENDENT OXYGENASE JMJD4"/>
    <property type="match status" value="1"/>
</dbReference>
<feature type="compositionally biased region" description="Low complexity" evidence="12">
    <location>
        <begin position="321"/>
        <end position="333"/>
    </location>
</feature>
<dbReference type="Ensembl" id="ENSCJAT00000136784.1">
    <property type="protein sequence ID" value="ENSCJAP00000083000.1"/>
    <property type="gene ID" value="ENSCJAG00000011727.5"/>
</dbReference>